<keyword evidence="2" id="KW-1133">Transmembrane helix</keyword>
<protein>
    <submittedName>
        <fullName evidence="3">Uncharacterized protein</fullName>
    </submittedName>
</protein>
<evidence type="ECO:0000313" key="3">
    <source>
        <dbReference type="EMBL" id="CAD9952655.1"/>
    </source>
</evidence>
<feature type="region of interest" description="Disordered" evidence="1">
    <location>
        <begin position="21"/>
        <end position="160"/>
    </location>
</feature>
<gene>
    <name evidence="3" type="ORF">APAL1065_LOCUS6021</name>
</gene>
<proteinExistence type="predicted"/>
<keyword evidence="2" id="KW-0472">Membrane</keyword>
<keyword evidence="2" id="KW-0812">Transmembrane</keyword>
<feature type="compositionally biased region" description="Low complexity" evidence="1">
    <location>
        <begin position="51"/>
        <end position="73"/>
    </location>
</feature>
<evidence type="ECO:0000256" key="1">
    <source>
        <dbReference type="SAM" id="MobiDB-lite"/>
    </source>
</evidence>
<feature type="region of interest" description="Disordered" evidence="1">
    <location>
        <begin position="172"/>
        <end position="201"/>
    </location>
</feature>
<feature type="compositionally biased region" description="Polar residues" evidence="1">
    <location>
        <begin position="137"/>
        <end position="153"/>
    </location>
</feature>
<reference evidence="3" key="1">
    <citation type="submission" date="2021-01" db="EMBL/GenBank/DDBJ databases">
        <authorList>
            <person name="Corre E."/>
            <person name="Pelletier E."/>
            <person name="Niang G."/>
            <person name="Scheremetjew M."/>
            <person name="Finn R."/>
            <person name="Kale V."/>
            <person name="Holt S."/>
            <person name="Cochrane G."/>
            <person name="Meng A."/>
            <person name="Brown T."/>
            <person name="Cohen L."/>
        </authorList>
    </citation>
    <scope>NUCLEOTIDE SEQUENCE</scope>
    <source>
        <strain evidence="3">CCMP125</strain>
    </source>
</reference>
<organism evidence="3">
    <name type="scientific">Entomoneis paludosa</name>
    <dbReference type="NCBI Taxonomy" id="265537"/>
    <lineage>
        <taxon>Eukaryota</taxon>
        <taxon>Sar</taxon>
        <taxon>Stramenopiles</taxon>
        <taxon>Ochrophyta</taxon>
        <taxon>Bacillariophyta</taxon>
        <taxon>Bacillariophyceae</taxon>
        <taxon>Bacillariophycidae</taxon>
        <taxon>Entomoneidaceae</taxon>
        <taxon>Entomoneis</taxon>
    </lineage>
</organism>
<feature type="compositionally biased region" description="Low complexity" evidence="1">
    <location>
        <begin position="114"/>
        <end position="130"/>
    </location>
</feature>
<feature type="compositionally biased region" description="Acidic residues" evidence="1">
    <location>
        <begin position="74"/>
        <end position="98"/>
    </location>
</feature>
<dbReference type="EMBL" id="HBHT01009006">
    <property type="protein sequence ID" value="CAD9952655.1"/>
    <property type="molecule type" value="Transcribed_RNA"/>
</dbReference>
<accession>A0A7S2VFB2</accession>
<sequence>MSASTSKSYDMETGSLPASISIKSSMSGDLGLHNLSGLRDSFSSRSDEESGMSTSVTSEDYSSGSTSVGSQESDGGDDIEESGSDNGLSEDDGSFDESMDSRDRPSSGIDIEAFSSRSKSGSRSFHSVHSTNDDSITKSAHSNHSRYSQSTHSNKSHTDQRLVFESSLEQVENPAPLDLSQMDMADRADESSGDETDTCKLSIEEHIVRRLAKEDPSPHENDHSRRTVENQIAQKFRKGQGLSGEETDSCQLSIDEHMARRLFKWKQHKKSMAGVSESRAMSQHDGHSISDSTIETNAYTTNDDGTLDGSFAASMNTWSVGGQSTATDESSLERVKIIGRVPKQRISRSLMSAPSDGLESAYKSGDPLSPVQETVSSGENSMGRLEHVEYMSRMEIASNNRDLSTVESLGKNHARAAFISMQKKSVDDGDQLANSVPLEIKTRVFSEEEEEECSVRGLPFNGMILAAPPVRQEQKNSKCDTLDVELGTMMSTSSDPKVVGKKNAVKQNDLVGVRSDLELFFVTLISLSLVVMVILLIFIIAKGS</sequence>
<feature type="transmembrane region" description="Helical" evidence="2">
    <location>
        <begin position="519"/>
        <end position="541"/>
    </location>
</feature>
<feature type="compositionally biased region" description="Polar residues" evidence="1">
    <location>
        <begin position="371"/>
        <end position="380"/>
    </location>
</feature>
<evidence type="ECO:0000256" key="2">
    <source>
        <dbReference type="SAM" id="Phobius"/>
    </source>
</evidence>
<name>A0A7S2VFB2_9STRA</name>
<dbReference type="AlphaFoldDB" id="A0A7S2VFB2"/>
<feature type="region of interest" description="Disordered" evidence="1">
    <location>
        <begin position="350"/>
        <end position="380"/>
    </location>
</feature>